<reference evidence="17 18" key="1">
    <citation type="journal article" date="2019" name="Sci. Data">
        <title>Hybrid genome assembly and annotation of Danionella translucida.</title>
        <authorList>
            <person name="Kadobianskyi M."/>
            <person name="Schulze L."/>
            <person name="Schuelke M."/>
            <person name="Judkewitz B."/>
        </authorList>
    </citation>
    <scope>NUCLEOTIDE SEQUENCE [LARGE SCALE GENOMIC DNA]</scope>
    <source>
        <strain evidence="17 18">Bolton</strain>
    </source>
</reference>
<evidence type="ECO:0000259" key="15">
    <source>
        <dbReference type="PROSITE" id="PS50050"/>
    </source>
</evidence>
<evidence type="ECO:0008006" key="19">
    <source>
        <dbReference type="Google" id="ProtNLM"/>
    </source>
</evidence>
<dbReference type="SUPFAM" id="SSF47986">
    <property type="entry name" value="DEATH domain"/>
    <property type="match status" value="1"/>
</dbReference>
<dbReference type="Pfam" id="PF12738">
    <property type="entry name" value="PTCB-BRCT"/>
    <property type="match status" value="1"/>
</dbReference>
<evidence type="ECO:0000313" key="18">
    <source>
        <dbReference type="Proteomes" id="UP000316079"/>
    </source>
</evidence>
<feature type="domain" description="Death" evidence="14">
    <location>
        <begin position="430"/>
        <end position="489"/>
    </location>
</feature>
<evidence type="ECO:0000256" key="13">
    <source>
        <dbReference type="SAM" id="Phobius"/>
    </source>
</evidence>
<dbReference type="PANTHER" id="PTHR46605">
    <property type="entry name" value="TUMOR NECROSIS FACTOR RECEPTOR"/>
    <property type="match status" value="1"/>
</dbReference>
<gene>
    <name evidence="17" type="ORF">DNTS_023107</name>
</gene>
<feature type="disulfide bond" evidence="11">
    <location>
        <begin position="245"/>
        <end position="263"/>
    </location>
</feature>
<name>A0A553MZT8_9TELE</name>
<feature type="disulfide bond" evidence="11">
    <location>
        <begin position="203"/>
        <end position="221"/>
    </location>
</feature>
<keyword evidence="10" id="KW-0325">Glycoprotein</keyword>
<proteinExistence type="predicted"/>
<accession>A0A553MZT8</accession>
<dbReference type="Gene3D" id="1.10.533.10">
    <property type="entry name" value="Death Domain, Fas"/>
    <property type="match status" value="1"/>
</dbReference>
<evidence type="ECO:0000259" key="16">
    <source>
        <dbReference type="PROSITE" id="PS50172"/>
    </source>
</evidence>
<dbReference type="PROSITE" id="PS00652">
    <property type="entry name" value="TNFR_NGFR_1"/>
    <property type="match status" value="1"/>
</dbReference>
<dbReference type="Pfam" id="PF00020">
    <property type="entry name" value="TNFR_c6"/>
    <property type="match status" value="2"/>
</dbReference>
<dbReference type="Proteomes" id="UP000316079">
    <property type="component" value="Unassembled WGS sequence"/>
</dbReference>
<feature type="disulfide bond" evidence="11">
    <location>
        <begin position="200"/>
        <end position="213"/>
    </location>
</feature>
<dbReference type="EMBL" id="SRMA01027175">
    <property type="protein sequence ID" value="TRY58697.1"/>
    <property type="molecule type" value="Genomic_DNA"/>
</dbReference>
<dbReference type="Gene3D" id="2.10.50.10">
    <property type="entry name" value="Tumor Necrosis Factor Receptor, subunit A, domain 2"/>
    <property type="match status" value="2"/>
</dbReference>
<dbReference type="GO" id="GO:0005035">
    <property type="term" value="F:death receptor activity"/>
    <property type="evidence" value="ECO:0007669"/>
    <property type="project" value="TreeGrafter"/>
</dbReference>
<dbReference type="GO" id="GO:0007266">
    <property type="term" value="P:Rho protein signal transduction"/>
    <property type="evidence" value="ECO:0007669"/>
    <property type="project" value="TreeGrafter"/>
</dbReference>
<feature type="transmembrane region" description="Helical" evidence="13">
    <location>
        <begin position="332"/>
        <end position="352"/>
    </location>
</feature>
<dbReference type="GO" id="GO:0009986">
    <property type="term" value="C:cell surface"/>
    <property type="evidence" value="ECO:0007669"/>
    <property type="project" value="TreeGrafter"/>
</dbReference>
<keyword evidence="18" id="KW-1185">Reference proteome</keyword>
<feature type="region of interest" description="Disordered" evidence="12">
    <location>
        <begin position="295"/>
        <end position="318"/>
    </location>
</feature>
<feature type="domain" description="TNFR-Cys" evidence="15">
    <location>
        <begin position="183"/>
        <end position="221"/>
    </location>
</feature>
<dbReference type="InterPro" id="IPR001368">
    <property type="entry name" value="TNFR/NGFR_Cys_rich_reg"/>
</dbReference>
<dbReference type="Gene3D" id="6.10.250.1780">
    <property type="match status" value="1"/>
</dbReference>
<feature type="region of interest" description="Disordered" evidence="12">
    <location>
        <begin position="357"/>
        <end position="403"/>
    </location>
</feature>
<dbReference type="Pfam" id="PF18422">
    <property type="entry name" value="TNFR_16_TM"/>
    <property type="match status" value="1"/>
</dbReference>
<keyword evidence="3 13" id="KW-0812">Transmembrane</keyword>
<evidence type="ECO:0000256" key="7">
    <source>
        <dbReference type="ARBA" id="ARBA00022989"/>
    </source>
</evidence>
<feature type="repeat" description="TNFR-Cys" evidence="11">
    <location>
        <begin position="183"/>
        <end position="221"/>
    </location>
</feature>
<feature type="domain" description="BRCT" evidence="16">
    <location>
        <begin position="92"/>
        <end position="150"/>
    </location>
</feature>
<comment type="caution">
    <text evidence="11">Lacks conserved residue(s) required for the propagation of feature annotation.</text>
</comment>
<comment type="subcellular location">
    <subcellularLocation>
        <location evidence="1">Cell membrane</location>
        <topology evidence="1">Single-pass membrane protein</topology>
    </subcellularLocation>
</comment>
<dbReference type="InterPro" id="IPR052302">
    <property type="entry name" value="Neurotrophin_rcpt-DD"/>
</dbReference>
<dbReference type="SMART" id="SM00208">
    <property type="entry name" value="TNFR"/>
    <property type="match status" value="3"/>
</dbReference>
<feature type="repeat" description="TNFR-Cys" evidence="11">
    <location>
        <begin position="223"/>
        <end position="263"/>
    </location>
</feature>
<dbReference type="SUPFAM" id="SSF52113">
    <property type="entry name" value="BRCT domain"/>
    <property type="match status" value="1"/>
</dbReference>
<keyword evidence="2" id="KW-1003">Cell membrane</keyword>
<evidence type="ECO:0000256" key="10">
    <source>
        <dbReference type="ARBA" id="ARBA00023180"/>
    </source>
</evidence>
<dbReference type="PRINTS" id="PR01966">
    <property type="entry name" value="TNFACTORR16"/>
</dbReference>
<evidence type="ECO:0000256" key="6">
    <source>
        <dbReference type="ARBA" id="ARBA00022737"/>
    </source>
</evidence>
<dbReference type="STRING" id="623744.A0A553MZT8"/>
<dbReference type="Pfam" id="PF21243">
    <property type="entry name" value="ECT2_BRCT0"/>
    <property type="match status" value="1"/>
</dbReference>
<dbReference type="GO" id="GO:0006915">
    <property type="term" value="P:apoptotic process"/>
    <property type="evidence" value="ECO:0007669"/>
    <property type="project" value="UniProtKB-KW"/>
</dbReference>
<evidence type="ECO:0000256" key="1">
    <source>
        <dbReference type="ARBA" id="ARBA00004162"/>
    </source>
</evidence>
<keyword evidence="7 13" id="KW-1133">Transmembrane helix</keyword>
<dbReference type="InterPro" id="IPR022325">
    <property type="entry name" value="TNFR_16"/>
</dbReference>
<keyword evidence="5" id="KW-0732">Signal</keyword>
<evidence type="ECO:0000256" key="4">
    <source>
        <dbReference type="ARBA" id="ARBA00022703"/>
    </source>
</evidence>
<dbReference type="SUPFAM" id="SSF57586">
    <property type="entry name" value="TNF receptor-like"/>
    <property type="match status" value="2"/>
</dbReference>
<dbReference type="InterPro" id="IPR041448">
    <property type="entry name" value="TNFR16_TM"/>
</dbReference>
<evidence type="ECO:0000259" key="14">
    <source>
        <dbReference type="PROSITE" id="PS50017"/>
    </source>
</evidence>
<dbReference type="InterPro" id="IPR001357">
    <property type="entry name" value="BRCT_dom"/>
</dbReference>
<dbReference type="InterPro" id="IPR000488">
    <property type="entry name" value="Death_dom"/>
</dbReference>
<dbReference type="GO" id="GO:0048406">
    <property type="term" value="F:nerve growth factor binding"/>
    <property type="evidence" value="ECO:0007669"/>
    <property type="project" value="TreeGrafter"/>
</dbReference>
<evidence type="ECO:0000313" key="17">
    <source>
        <dbReference type="EMBL" id="TRY58697.1"/>
    </source>
</evidence>
<feature type="domain" description="TNFR-Cys" evidence="15">
    <location>
        <begin position="223"/>
        <end position="263"/>
    </location>
</feature>
<dbReference type="InterPro" id="IPR049396">
    <property type="entry name" value="ECT2_BRCT0"/>
</dbReference>
<dbReference type="Gene3D" id="3.40.50.10190">
    <property type="entry name" value="BRCT domain"/>
    <property type="match status" value="2"/>
</dbReference>
<evidence type="ECO:0000256" key="9">
    <source>
        <dbReference type="ARBA" id="ARBA00023157"/>
    </source>
</evidence>
<evidence type="ECO:0000256" key="12">
    <source>
        <dbReference type="SAM" id="MobiDB-lite"/>
    </source>
</evidence>
<dbReference type="OrthoDB" id="10048028at2759"/>
<protein>
    <recommendedName>
        <fullName evidence="19">Death domain-containing protein</fullName>
    </recommendedName>
</protein>
<dbReference type="SMART" id="SM00005">
    <property type="entry name" value="DEATH"/>
    <property type="match status" value="1"/>
</dbReference>
<dbReference type="Pfam" id="PF00531">
    <property type="entry name" value="Death"/>
    <property type="match status" value="1"/>
</dbReference>
<evidence type="ECO:0000256" key="3">
    <source>
        <dbReference type="ARBA" id="ARBA00022692"/>
    </source>
</evidence>
<feature type="disulfide bond" evidence="11">
    <location>
        <begin position="224"/>
        <end position="239"/>
    </location>
</feature>
<dbReference type="GO" id="GO:0015026">
    <property type="term" value="F:coreceptor activity"/>
    <property type="evidence" value="ECO:0007669"/>
    <property type="project" value="TreeGrafter"/>
</dbReference>
<dbReference type="AlphaFoldDB" id="A0A553MZT8"/>
<dbReference type="PROSITE" id="PS50172">
    <property type="entry name" value="BRCT"/>
    <property type="match status" value="1"/>
</dbReference>
<evidence type="ECO:0000256" key="11">
    <source>
        <dbReference type="PROSITE-ProRule" id="PRU00206"/>
    </source>
</evidence>
<dbReference type="InterPro" id="IPR011029">
    <property type="entry name" value="DEATH-like_dom_sf"/>
</dbReference>
<organism evidence="17 18">
    <name type="scientific">Danionella cerebrum</name>
    <dbReference type="NCBI Taxonomy" id="2873325"/>
    <lineage>
        <taxon>Eukaryota</taxon>
        <taxon>Metazoa</taxon>
        <taxon>Chordata</taxon>
        <taxon>Craniata</taxon>
        <taxon>Vertebrata</taxon>
        <taxon>Euteleostomi</taxon>
        <taxon>Actinopterygii</taxon>
        <taxon>Neopterygii</taxon>
        <taxon>Teleostei</taxon>
        <taxon>Ostariophysi</taxon>
        <taxon>Cypriniformes</taxon>
        <taxon>Danionidae</taxon>
        <taxon>Danioninae</taxon>
        <taxon>Danionella</taxon>
    </lineage>
</organism>
<comment type="caution">
    <text evidence="17">The sequence shown here is derived from an EMBL/GenBank/DDBJ whole genome shotgun (WGS) entry which is preliminary data.</text>
</comment>
<evidence type="ECO:0000256" key="2">
    <source>
        <dbReference type="ARBA" id="ARBA00022475"/>
    </source>
</evidence>
<dbReference type="GO" id="GO:0005886">
    <property type="term" value="C:plasma membrane"/>
    <property type="evidence" value="ECO:0007669"/>
    <property type="project" value="UniProtKB-SubCell"/>
</dbReference>
<feature type="compositionally biased region" description="Polar residues" evidence="12">
    <location>
        <begin position="372"/>
        <end position="383"/>
    </location>
</feature>
<dbReference type="PROSITE" id="PS50050">
    <property type="entry name" value="TNFR_NGFR_2"/>
    <property type="match status" value="2"/>
</dbReference>
<dbReference type="CDD" id="cd08311">
    <property type="entry name" value="Death_p75NR"/>
    <property type="match status" value="1"/>
</dbReference>
<dbReference type="InterPro" id="IPR036420">
    <property type="entry name" value="BRCT_dom_sf"/>
</dbReference>
<keyword evidence="6" id="KW-0677">Repeat</keyword>
<sequence length="499" mass="54668">MKASSERSETVNEKGQRQQVVQDINTPCIKTENVSDFGDGENCEFETVFVLKDFQAPEYSYLYKNDSRILGPPAVMHCASKGEPLPFSSRPLYSMTMLNLSLCFTGFRKKDEVVSLVNLVHHMGGTIRKDFDSTKVTHLIARSTHGEKYRNFSHLEQCQPCTPCSDLMRMLTPCTDANNAVCVCDYGFYYSKVTGRCEACTICPIGKGVLTRCNFENDTLCEECDDDSFSDQETAFDPCLPCTMCELPELELRSCSPVSDAVCRDVDAANSSSSPSYPPTTPYFTPSLRAISTPAQSAESYTDKMPPESPTESVTTADPGLRKLHGLSINLIPIYASILAAVVLGLVAFIIFKRADPSQTPSPEGEKLHSDSGISVDSHSLQEGQGPPHTVVKIDGGSAPPLPLHTREEVEKLLSCSFDGEESGANDETDWCSLAALLGYKDEQIANFKQEERPIQALLSHWSSQDSANIETLCTALNKINREDIVQSIAVKPTATSTV</sequence>
<keyword evidence="8 13" id="KW-0472">Membrane</keyword>
<evidence type="ECO:0000256" key="8">
    <source>
        <dbReference type="ARBA" id="ARBA00023136"/>
    </source>
</evidence>
<dbReference type="PANTHER" id="PTHR46605:SF3">
    <property type="entry name" value="TUMOR NECROSIS FACTOR RECEPTOR SUPERFAMILY MEMBER 16"/>
    <property type="match status" value="1"/>
</dbReference>
<keyword evidence="4" id="KW-0053">Apoptosis</keyword>
<keyword evidence="9 11" id="KW-1015">Disulfide bond</keyword>
<evidence type="ECO:0000256" key="5">
    <source>
        <dbReference type="ARBA" id="ARBA00022729"/>
    </source>
</evidence>
<feature type="disulfide bond" evidence="11">
    <location>
        <begin position="242"/>
        <end position="255"/>
    </location>
</feature>
<dbReference type="PROSITE" id="PS50017">
    <property type="entry name" value="DEATH_DOMAIN"/>
    <property type="match status" value="1"/>
</dbReference>